<feature type="region of interest" description="Disordered" evidence="1">
    <location>
        <begin position="252"/>
        <end position="272"/>
    </location>
</feature>
<dbReference type="SUPFAM" id="SSF48317">
    <property type="entry name" value="Acid phosphatase/Vanadium-dependent haloperoxidase"/>
    <property type="match status" value="1"/>
</dbReference>
<comment type="caution">
    <text evidence="4">The sequence shown here is derived from an EMBL/GenBank/DDBJ whole genome shotgun (WGS) entry which is preliminary data.</text>
</comment>
<accession>A0A918DZX3</accession>
<evidence type="ECO:0000313" key="4">
    <source>
        <dbReference type="EMBL" id="GGO95351.1"/>
    </source>
</evidence>
<proteinExistence type="predicted"/>
<dbReference type="PANTHER" id="PTHR14969">
    <property type="entry name" value="SPHINGOSINE-1-PHOSPHATE PHOSPHOHYDROLASE"/>
    <property type="match status" value="1"/>
</dbReference>
<dbReference type="EMBL" id="BMMS01000025">
    <property type="protein sequence ID" value="GGO95351.1"/>
    <property type="molecule type" value="Genomic_DNA"/>
</dbReference>
<dbReference type="PANTHER" id="PTHR14969:SF13">
    <property type="entry name" value="AT30094P"/>
    <property type="match status" value="1"/>
</dbReference>
<keyword evidence="2" id="KW-0472">Membrane</keyword>
<feature type="transmembrane region" description="Helical" evidence="2">
    <location>
        <begin position="106"/>
        <end position="127"/>
    </location>
</feature>
<evidence type="ECO:0000256" key="2">
    <source>
        <dbReference type="SAM" id="Phobius"/>
    </source>
</evidence>
<feature type="transmembrane region" description="Helical" evidence="2">
    <location>
        <begin position="71"/>
        <end position="94"/>
    </location>
</feature>
<organism evidence="4 5">
    <name type="scientific">Wenjunlia tyrosinilytica</name>
    <dbReference type="NCBI Taxonomy" id="1544741"/>
    <lineage>
        <taxon>Bacteria</taxon>
        <taxon>Bacillati</taxon>
        <taxon>Actinomycetota</taxon>
        <taxon>Actinomycetes</taxon>
        <taxon>Kitasatosporales</taxon>
        <taxon>Streptomycetaceae</taxon>
        <taxon>Wenjunlia</taxon>
    </lineage>
</organism>
<feature type="region of interest" description="Disordered" evidence="1">
    <location>
        <begin position="293"/>
        <end position="336"/>
    </location>
</feature>
<feature type="transmembrane region" description="Helical" evidence="2">
    <location>
        <begin position="176"/>
        <end position="196"/>
    </location>
</feature>
<dbReference type="InterPro" id="IPR036938">
    <property type="entry name" value="PAP2/HPO_sf"/>
</dbReference>
<evidence type="ECO:0000259" key="3">
    <source>
        <dbReference type="SMART" id="SM00014"/>
    </source>
</evidence>
<dbReference type="SMART" id="SM00014">
    <property type="entry name" value="acidPPc"/>
    <property type="match status" value="1"/>
</dbReference>
<dbReference type="InterPro" id="IPR000326">
    <property type="entry name" value="PAP2/HPO"/>
</dbReference>
<dbReference type="Proteomes" id="UP000641932">
    <property type="component" value="Unassembled WGS sequence"/>
</dbReference>
<dbReference type="Gene3D" id="1.20.144.10">
    <property type="entry name" value="Phosphatidic acid phosphatase type 2/haloperoxidase"/>
    <property type="match status" value="1"/>
</dbReference>
<dbReference type="CDD" id="cd03392">
    <property type="entry name" value="PAP2_like_2"/>
    <property type="match status" value="1"/>
</dbReference>
<protein>
    <submittedName>
        <fullName evidence="4">Membrane protein</fullName>
    </submittedName>
</protein>
<evidence type="ECO:0000256" key="1">
    <source>
        <dbReference type="SAM" id="MobiDB-lite"/>
    </source>
</evidence>
<dbReference type="AlphaFoldDB" id="A0A918DZX3"/>
<keyword evidence="2" id="KW-1133">Transmembrane helix</keyword>
<reference evidence="4" key="1">
    <citation type="journal article" date="2014" name="Int. J. Syst. Evol. Microbiol.">
        <title>Complete genome sequence of Corynebacterium casei LMG S-19264T (=DSM 44701T), isolated from a smear-ripened cheese.</title>
        <authorList>
            <consortium name="US DOE Joint Genome Institute (JGI-PGF)"/>
            <person name="Walter F."/>
            <person name="Albersmeier A."/>
            <person name="Kalinowski J."/>
            <person name="Ruckert C."/>
        </authorList>
    </citation>
    <scope>NUCLEOTIDE SEQUENCE</scope>
    <source>
        <strain evidence="4">CGMCC 4.7201</strain>
    </source>
</reference>
<reference evidence="4" key="2">
    <citation type="submission" date="2020-09" db="EMBL/GenBank/DDBJ databases">
        <authorList>
            <person name="Sun Q."/>
            <person name="Zhou Y."/>
        </authorList>
    </citation>
    <scope>NUCLEOTIDE SEQUENCE</scope>
    <source>
        <strain evidence="4">CGMCC 4.7201</strain>
    </source>
</reference>
<name>A0A918DZX3_9ACTN</name>
<feature type="transmembrane region" description="Helical" evidence="2">
    <location>
        <begin position="28"/>
        <end position="51"/>
    </location>
</feature>
<evidence type="ECO:0000313" key="5">
    <source>
        <dbReference type="Proteomes" id="UP000641932"/>
    </source>
</evidence>
<dbReference type="RefSeq" id="WP_189134249.1">
    <property type="nucleotide sequence ID" value="NZ_BMMS01000025.1"/>
</dbReference>
<feature type="transmembrane region" description="Helical" evidence="2">
    <location>
        <begin position="149"/>
        <end position="169"/>
    </location>
</feature>
<keyword evidence="5" id="KW-1185">Reference proteome</keyword>
<dbReference type="Pfam" id="PF01569">
    <property type="entry name" value="PAP2"/>
    <property type="match status" value="1"/>
</dbReference>
<feature type="transmembrane region" description="Helical" evidence="2">
    <location>
        <begin position="202"/>
        <end position="228"/>
    </location>
</feature>
<keyword evidence="2" id="KW-0812">Transmembrane</keyword>
<sequence length="336" mass="36503">MRTEPRVALLEERSTKRGHPPLSRTRKLLIGSTAAVYAAVVVGVLTTSWLVKLDWQVMLFRPYKQWPQFHALLDVVVVLGQRGPTAVIVLAWLSWRSWKHRDLRPLLVLGLALLLLNITVGAVKYGLGRLGPHYATTSGSAELFAGGDIFPSGHTANAVVTWGVLAYLATKHRRTGAVITAVFAFTVGMTTIYLGTHWVTDVIAGWTAGILIMLILPLLEPCVAWADLRLRLLWARMRSLRGTAPLPSPIAARGPGLVAQRGAPDDDSDYARPTVGAVTAVRPSASGATAVVDTRLHHPARAHAPRHDRSPATPPPGTRRPRPDQRNSRTAPLGPR</sequence>
<gene>
    <name evidence="4" type="ORF">GCM10012280_52340</name>
</gene>
<feature type="domain" description="Phosphatidic acid phosphatase type 2/haloperoxidase" evidence="3">
    <location>
        <begin position="106"/>
        <end position="217"/>
    </location>
</feature>